<evidence type="ECO:0000313" key="1">
    <source>
        <dbReference type="EMBL" id="KAI8548597.1"/>
    </source>
</evidence>
<proteinExistence type="predicted"/>
<organism evidence="1 2">
    <name type="scientific">Rhododendron molle</name>
    <name type="common">Chinese azalea</name>
    <name type="synonym">Azalea mollis</name>
    <dbReference type="NCBI Taxonomy" id="49168"/>
    <lineage>
        <taxon>Eukaryota</taxon>
        <taxon>Viridiplantae</taxon>
        <taxon>Streptophyta</taxon>
        <taxon>Embryophyta</taxon>
        <taxon>Tracheophyta</taxon>
        <taxon>Spermatophyta</taxon>
        <taxon>Magnoliopsida</taxon>
        <taxon>eudicotyledons</taxon>
        <taxon>Gunneridae</taxon>
        <taxon>Pentapetalae</taxon>
        <taxon>asterids</taxon>
        <taxon>Ericales</taxon>
        <taxon>Ericaceae</taxon>
        <taxon>Ericoideae</taxon>
        <taxon>Rhodoreae</taxon>
        <taxon>Rhododendron</taxon>
    </lineage>
</organism>
<gene>
    <name evidence="1" type="ORF">RHMOL_Rhmol07G0285400</name>
</gene>
<protein>
    <submittedName>
        <fullName evidence="1">Uncharacterized protein</fullName>
    </submittedName>
</protein>
<reference evidence="1" key="1">
    <citation type="submission" date="2022-02" db="EMBL/GenBank/DDBJ databases">
        <title>Plant Genome Project.</title>
        <authorList>
            <person name="Zhang R.-G."/>
        </authorList>
    </citation>
    <scope>NUCLEOTIDE SEQUENCE</scope>
    <source>
        <strain evidence="1">AT1</strain>
    </source>
</reference>
<accession>A0ACC0N791</accession>
<sequence>MDLKQHGSGPENQLLQIDNQLLDDRRQWQAEQNTLHFSRPPSIHNSEKNPELPKINQNAVATEQKPGNPRGQVPFGLLLPLLTPQLDKDRSMQLQTVFDKLKKYEISRDIFVHNMRSIVGAQMLKIAVYKLHAQGKQARNLQTGPNQLSLQSQASAQEQHQKMQIVGPHQGNVLRPPVPHAIPRSRPRGGSPQRKRVCKAGEFVHGQKGEVSEDDGDGDDEDEDDDDYKPLFARLPFLRAQDTAVAAAAPPPEIIEINSPVRETQRVEEVVPPQGPAPYPLPPSEISRVEGGMFWPPIAFEDLFEDPNTVSSSSSSSSEDNYYYIPAGSSLDPAPSPSHAATSEARQSPPTPDTHKSAGNHDVDTRSQTQLRDDEEEDIFGLSILEREDPYEEEHQAEPVAASPSREPSTGAGQTGMGEEDSTGRVNQVESTSAPPDPLQDPQLSSAKAPSSESFLLRVAAGLLACSNASVLWNFVHPLENNLATDATSPLTPGFSTSGPFASRTPVPLTGRPGNIPSGQFRLSGDLSTGPTSLTSSQLEYLVKDVDIVPGDDVLGGQGSATFGDYGPQPSGDLGNQGREEESGEEMHFRSSSAVGSGKGNNTDLAGRGKDQVVEEEQRAASPAGEVIRLFPGGFAVDEAYFPLLNSIATAFPETFANFRPRSSHSGALFLVMLHDMVRAWIQLPINELTPDTEASLRGDALDVQDVGLDISWLVRRVEEVKLSAEKAAVDQPLREAEDQLEAARQRVAELEVVAATARQRSSELAATVPNLAGSPPALSFAFLLPP</sequence>
<evidence type="ECO:0000313" key="2">
    <source>
        <dbReference type="Proteomes" id="UP001062846"/>
    </source>
</evidence>
<comment type="caution">
    <text evidence="1">The sequence shown here is derived from an EMBL/GenBank/DDBJ whole genome shotgun (WGS) entry which is preliminary data.</text>
</comment>
<keyword evidence="2" id="KW-1185">Reference proteome</keyword>
<name>A0ACC0N791_RHOML</name>
<dbReference type="Proteomes" id="UP001062846">
    <property type="component" value="Chromosome 7"/>
</dbReference>
<dbReference type="EMBL" id="CM046394">
    <property type="protein sequence ID" value="KAI8548597.1"/>
    <property type="molecule type" value="Genomic_DNA"/>
</dbReference>